<proteinExistence type="predicted"/>
<organism evidence="1">
    <name type="scientific">Acididesulfobacillus acetoxydans</name>
    <dbReference type="NCBI Taxonomy" id="1561005"/>
    <lineage>
        <taxon>Bacteria</taxon>
        <taxon>Bacillati</taxon>
        <taxon>Bacillota</taxon>
        <taxon>Clostridia</taxon>
        <taxon>Eubacteriales</taxon>
        <taxon>Peptococcaceae</taxon>
        <taxon>Acididesulfobacillus</taxon>
    </lineage>
</organism>
<dbReference type="Proteomes" id="UP000836597">
    <property type="component" value="Chromosome"/>
</dbReference>
<keyword evidence="3" id="KW-1185">Reference proteome</keyword>
<dbReference type="EMBL" id="CDGJ01000032">
    <property type="protein sequence ID" value="CEJ06547.1"/>
    <property type="molecule type" value="Genomic_DNA"/>
</dbReference>
<evidence type="ECO:0000313" key="1">
    <source>
        <dbReference type="EMBL" id="CAA7600413.1"/>
    </source>
</evidence>
<dbReference type="KEGG" id="aacx:DEACI_1066"/>
<dbReference type="EMBL" id="LR746496">
    <property type="protein sequence ID" value="CAA7600413.1"/>
    <property type="molecule type" value="Genomic_DNA"/>
</dbReference>
<evidence type="ECO:0000313" key="2">
    <source>
        <dbReference type="EMBL" id="CEJ06547.1"/>
    </source>
</evidence>
<dbReference type="Proteomes" id="UP001071230">
    <property type="component" value="Unassembled WGS sequence"/>
</dbReference>
<sequence length="87" mass="9818">MLSNREVVNITTLRCNNLGVISVIVAREHVKALVDRLSDEQVKALWIFLNAMVWPEVEISSEDEADIKEGLADLEAGRKVRAEDAWK</sequence>
<reference evidence="2" key="1">
    <citation type="submission" date="2014-11" db="EMBL/GenBank/DDBJ databases">
        <authorList>
            <person name="Hornung B.V."/>
        </authorList>
    </citation>
    <scope>NUCLEOTIDE SEQUENCE</scope>
    <source>
        <strain evidence="2">INE</strain>
    </source>
</reference>
<reference evidence="1" key="2">
    <citation type="submission" date="2020-01" db="EMBL/GenBank/DDBJ databases">
        <authorList>
            <person name="Hornung B."/>
        </authorList>
    </citation>
    <scope>NUCLEOTIDE SEQUENCE</scope>
    <source>
        <strain evidence="1">PacBioINE</strain>
    </source>
</reference>
<evidence type="ECO:0000313" key="3">
    <source>
        <dbReference type="Proteomes" id="UP001071230"/>
    </source>
</evidence>
<protein>
    <submittedName>
        <fullName evidence="1">Uncharacterized protein</fullName>
    </submittedName>
</protein>
<dbReference type="AlphaFoldDB" id="A0A8S0VW45"/>
<name>A0A8S0VW45_9FIRM</name>
<accession>A0A8S0VW45</accession>
<gene>
    <name evidence="2" type="ORF">DEACI_0995</name>
    <name evidence="1" type="ORF">DEACI_1066</name>
</gene>